<dbReference type="AlphaFoldDB" id="A0A2A9N9W6"/>
<organism evidence="1 2">
    <name type="scientific">Amanita thiersii Skay4041</name>
    <dbReference type="NCBI Taxonomy" id="703135"/>
    <lineage>
        <taxon>Eukaryota</taxon>
        <taxon>Fungi</taxon>
        <taxon>Dikarya</taxon>
        <taxon>Basidiomycota</taxon>
        <taxon>Agaricomycotina</taxon>
        <taxon>Agaricomycetes</taxon>
        <taxon>Agaricomycetidae</taxon>
        <taxon>Agaricales</taxon>
        <taxon>Pluteineae</taxon>
        <taxon>Amanitaceae</taxon>
        <taxon>Amanita</taxon>
    </lineage>
</organism>
<dbReference type="Proteomes" id="UP000242287">
    <property type="component" value="Unassembled WGS sequence"/>
</dbReference>
<accession>A0A2A9N9W6</accession>
<evidence type="ECO:0000313" key="1">
    <source>
        <dbReference type="EMBL" id="PFH46868.1"/>
    </source>
</evidence>
<name>A0A2A9N9W6_9AGAR</name>
<evidence type="ECO:0000313" key="2">
    <source>
        <dbReference type="Proteomes" id="UP000242287"/>
    </source>
</evidence>
<dbReference type="EMBL" id="KZ302153">
    <property type="protein sequence ID" value="PFH46868.1"/>
    <property type="molecule type" value="Genomic_DNA"/>
</dbReference>
<gene>
    <name evidence="1" type="ORF">AMATHDRAFT_68903</name>
</gene>
<sequence>MLLKSKSTYHWHLLGHLSYPNASPQFNTFTKKPEAGILLYFLTHFLHYYLLGCLDCINHATPSAIFDHCQCRERAQHDCECFASPVFCPSNY</sequence>
<reference evidence="1 2" key="1">
    <citation type="submission" date="2014-02" db="EMBL/GenBank/DDBJ databases">
        <title>Transposable element dynamics among asymbiotic and ectomycorrhizal Amanita fungi.</title>
        <authorList>
            <consortium name="DOE Joint Genome Institute"/>
            <person name="Hess J."/>
            <person name="Skrede I."/>
            <person name="Wolfe B."/>
            <person name="LaButti K."/>
            <person name="Ohm R.A."/>
            <person name="Grigoriev I.V."/>
            <person name="Pringle A."/>
        </authorList>
    </citation>
    <scope>NUCLEOTIDE SEQUENCE [LARGE SCALE GENOMIC DNA]</scope>
    <source>
        <strain evidence="1 2">SKay4041</strain>
    </source>
</reference>
<protein>
    <submittedName>
        <fullName evidence="1">Uncharacterized protein</fullName>
    </submittedName>
</protein>
<keyword evidence="2" id="KW-1185">Reference proteome</keyword>
<proteinExistence type="predicted"/>